<protein>
    <submittedName>
        <fullName evidence="1">Uncharacterized protein</fullName>
    </submittedName>
</protein>
<dbReference type="EMBL" id="NMUH01007873">
    <property type="protein sequence ID" value="MQM17964.1"/>
    <property type="molecule type" value="Genomic_DNA"/>
</dbReference>
<sequence length="120" mass="13070">LLPIDYHSWRSSLHKLMAAQFDTLLAMDIFDLAASLRPADFSPCNQSGVVKRKIRCRRAQQRELVTRAGGIKMVEWCGPASMGGFAVCSLLACPFQVRQLSLATWAKACGCAVPKAEGTA</sequence>
<comment type="caution">
    <text evidence="1">The sequence shown here is derived from an EMBL/GenBank/DDBJ whole genome shotgun (WGS) entry which is preliminary data.</text>
</comment>
<evidence type="ECO:0000313" key="2">
    <source>
        <dbReference type="Proteomes" id="UP000652761"/>
    </source>
</evidence>
<feature type="non-terminal residue" evidence="1">
    <location>
        <position position="1"/>
    </location>
</feature>
<evidence type="ECO:0000313" key="1">
    <source>
        <dbReference type="EMBL" id="MQM17964.1"/>
    </source>
</evidence>
<dbReference type="AlphaFoldDB" id="A0A843XEP5"/>
<keyword evidence="2" id="KW-1185">Reference proteome</keyword>
<name>A0A843XEP5_COLES</name>
<reference evidence="1" key="1">
    <citation type="submission" date="2017-07" db="EMBL/GenBank/DDBJ databases">
        <title>Taro Niue Genome Assembly and Annotation.</title>
        <authorList>
            <person name="Atibalentja N."/>
            <person name="Keating K."/>
            <person name="Fields C.J."/>
        </authorList>
    </citation>
    <scope>NUCLEOTIDE SEQUENCE</scope>
    <source>
        <strain evidence="1">Niue_2</strain>
        <tissue evidence="1">Leaf</tissue>
    </source>
</reference>
<accession>A0A843XEP5</accession>
<proteinExistence type="predicted"/>
<gene>
    <name evidence="1" type="ORF">Taro_050943</name>
</gene>
<organism evidence="1 2">
    <name type="scientific">Colocasia esculenta</name>
    <name type="common">Wild taro</name>
    <name type="synonym">Arum esculentum</name>
    <dbReference type="NCBI Taxonomy" id="4460"/>
    <lineage>
        <taxon>Eukaryota</taxon>
        <taxon>Viridiplantae</taxon>
        <taxon>Streptophyta</taxon>
        <taxon>Embryophyta</taxon>
        <taxon>Tracheophyta</taxon>
        <taxon>Spermatophyta</taxon>
        <taxon>Magnoliopsida</taxon>
        <taxon>Liliopsida</taxon>
        <taxon>Araceae</taxon>
        <taxon>Aroideae</taxon>
        <taxon>Colocasieae</taxon>
        <taxon>Colocasia</taxon>
    </lineage>
</organism>
<dbReference type="Proteomes" id="UP000652761">
    <property type="component" value="Unassembled WGS sequence"/>
</dbReference>